<organism evidence="9 10">
    <name type="scientific">Nitrososphaera viennensis EN76</name>
    <dbReference type="NCBI Taxonomy" id="926571"/>
    <lineage>
        <taxon>Archaea</taxon>
        <taxon>Nitrososphaerota</taxon>
        <taxon>Nitrososphaeria</taxon>
        <taxon>Nitrososphaerales</taxon>
        <taxon>Nitrososphaeraceae</taxon>
        <taxon>Nitrososphaera</taxon>
    </lineage>
</organism>
<dbReference type="AlphaFoldDB" id="A0A060HPQ0"/>
<keyword evidence="2" id="KW-1003">Cell membrane</keyword>
<sequence length="247" mass="27236">MLLSILFVREILCLAMLSIGSYYDLKTREVNDRLWMVFGGAGLVLYAWEYASGVTADVQMILVSVSLTAAIAIALYRYGFFGGADAKALVAVSVILPVYHLLMSSFYVHPLTGITVLTNAVLFALVVPLYNALSNLIKVARGERIFEGFDEPTWKKILACFVGTPSSRPIRHHLVIECSAGEGKKRFSFRLNCDEDDSDSKGSCCAESSVGGRTWLSQNLPFLVFILAGFLVTMLFGDMLLLMLQHQ</sequence>
<evidence type="ECO:0000259" key="8">
    <source>
        <dbReference type="Pfam" id="PF06847"/>
    </source>
</evidence>
<keyword evidence="9" id="KW-0966">Cell projection</keyword>
<dbReference type="Proteomes" id="UP000027093">
    <property type="component" value="Chromosome"/>
</dbReference>
<keyword evidence="10" id="KW-1185">Reference proteome</keyword>
<protein>
    <submittedName>
        <fullName evidence="9">Putative archaeal preflagellin peptidase FlaK</fullName>
    </submittedName>
</protein>
<feature type="domain" description="Preflagellin peptidase C-terminal" evidence="8">
    <location>
        <begin position="174"/>
        <end position="239"/>
    </location>
</feature>
<evidence type="ECO:0000256" key="5">
    <source>
        <dbReference type="ARBA" id="ARBA00023136"/>
    </source>
</evidence>
<feature type="transmembrane region" description="Helical" evidence="6">
    <location>
        <begin position="114"/>
        <end position="133"/>
    </location>
</feature>
<dbReference type="HOGENOM" id="CLU_1127120_0_0_2"/>
<keyword evidence="9" id="KW-0969">Cilium</keyword>
<gene>
    <name evidence="9" type="primary">flaK1</name>
    <name evidence="9" type="ORF">NVIE_009600</name>
</gene>
<keyword evidence="4 6" id="KW-1133">Transmembrane helix</keyword>
<dbReference type="KEGG" id="nvn:NVIE_009600"/>
<keyword evidence="9" id="KW-0282">Flagellum</keyword>
<dbReference type="RefSeq" id="WP_227717477.1">
    <property type="nucleotide sequence ID" value="NZ_CP007536.1"/>
</dbReference>
<feature type="transmembrane region" description="Helical" evidence="6">
    <location>
        <begin position="6"/>
        <end position="25"/>
    </location>
</feature>
<evidence type="ECO:0000313" key="10">
    <source>
        <dbReference type="Proteomes" id="UP000027093"/>
    </source>
</evidence>
<dbReference type="Pfam" id="PF01478">
    <property type="entry name" value="Peptidase_A24"/>
    <property type="match status" value="1"/>
</dbReference>
<dbReference type="InterPro" id="IPR052218">
    <property type="entry name" value="Preflagellin_Peptidase"/>
</dbReference>
<feature type="transmembrane region" description="Helical" evidence="6">
    <location>
        <begin position="58"/>
        <end position="76"/>
    </location>
</feature>
<dbReference type="Gene3D" id="6.10.250.3240">
    <property type="match status" value="1"/>
</dbReference>
<dbReference type="Gene3D" id="1.20.120.1220">
    <property type="match status" value="1"/>
</dbReference>
<reference evidence="9 10" key="1">
    <citation type="journal article" date="2014" name="Int. J. Syst. Evol. Microbiol.">
        <title>Nitrososphaera viennensis gen. nov., sp. nov., an aerobic and mesophilic, ammonia-oxidizing archaeon from soil and a member of the archaeal phylum Thaumarchaeota.</title>
        <authorList>
            <person name="Stieglmeier M."/>
            <person name="Klingl A."/>
            <person name="Alves R.J."/>
            <person name="Rittmann S.K."/>
            <person name="Melcher M."/>
            <person name="Leisch N."/>
            <person name="Schleper C."/>
        </authorList>
    </citation>
    <scope>NUCLEOTIDE SEQUENCE [LARGE SCALE GENOMIC DNA]</scope>
    <source>
        <strain evidence="9">EN76</strain>
    </source>
</reference>
<dbReference type="GO" id="GO:0004190">
    <property type="term" value="F:aspartic-type endopeptidase activity"/>
    <property type="evidence" value="ECO:0007669"/>
    <property type="project" value="InterPro"/>
</dbReference>
<evidence type="ECO:0000256" key="1">
    <source>
        <dbReference type="ARBA" id="ARBA00004651"/>
    </source>
</evidence>
<comment type="subcellular location">
    <subcellularLocation>
        <location evidence="1">Cell membrane</location>
        <topology evidence="1">Multi-pass membrane protein</topology>
    </subcellularLocation>
</comment>
<evidence type="ECO:0000256" key="2">
    <source>
        <dbReference type="ARBA" id="ARBA00022475"/>
    </source>
</evidence>
<keyword evidence="3 6" id="KW-0812">Transmembrane</keyword>
<dbReference type="PANTHER" id="PTHR36506:SF1">
    <property type="entry name" value="PREFLAGELLIN PEPTIDASE"/>
    <property type="match status" value="1"/>
</dbReference>
<dbReference type="PANTHER" id="PTHR36506">
    <property type="entry name" value="PREFLAGELLIN PEPTIDASE"/>
    <property type="match status" value="1"/>
</dbReference>
<feature type="transmembrane region" description="Helical" evidence="6">
    <location>
        <begin position="222"/>
        <end position="244"/>
    </location>
</feature>
<evidence type="ECO:0000313" key="9">
    <source>
        <dbReference type="EMBL" id="AIC15187.1"/>
    </source>
</evidence>
<proteinExistence type="predicted"/>
<evidence type="ECO:0000256" key="3">
    <source>
        <dbReference type="ARBA" id="ARBA00022692"/>
    </source>
</evidence>
<keyword evidence="5 6" id="KW-0472">Membrane</keyword>
<evidence type="ECO:0000256" key="4">
    <source>
        <dbReference type="ARBA" id="ARBA00022989"/>
    </source>
</evidence>
<dbReference type="InterPro" id="IPR009655">
    <property type="entry name" value="Preflagellin_peptidase_C"/>
</dbReference>
<dbReference type="GeneID" id="74946227"/>
<accession>A0A060HPQ0</accession>
<dbReference type="InterPro" id="IPR000045">
    <property type="entry name" value="Prepilin_IV_endopep_pep"/>
</dbReference>
<evidence type="ECO:0000259" key="7">
    <source>
        <dbReference type="Pfam" id="PF01478"/>
    </source>
</evidence>
<feature type="transmembrane region" description="Helical" evidence="6">
    <location>
        <begin position="88"/>
        <end position="108"/>
    </location>
</feature>
<feature type="transmembrane region" description="Helical" evidence="6">
    <location>
        <begin position="34"/>
        <end position="52"/>
    </location>
</feature>
<name>A0A060HPQ0_9ARCH</name>
<feature type="domain" description="Prepilin type IV endopeptidase peptidase" evidence="7">
    <location>
        <begin position="11"/>
        <end position="114"/>
    </location>
</feature>
<dbReference type="GO" id="GO:0005886">
    <property type="term" value="C:plasma membrane"/>
    <property type="evidence" value="ECO:0007669"/>
    <property type="project" value="UniProtKB-SubCell"/>
</dbReference>
<dbReference type="STRING" id="926571.NVIE_009600"/>
<dbReference type="Pfam" id="PF06847">
    <property type="entry name" value="Arc_PepC_II"/>
    <property type="match status" value="1"/>
</dbReference>
<evidence type="ECO:0000256" key="6">
    <source>
        <dbReference type="SAM" id="Phobius"/>
    </source>
</evidence>
<dbReference type="EMBL" id="CP007536">
    <property type="protein sequence ID" value="AIC15187.1"/>
    <property type="molecule type" value="Genomic_DNA"/>
</dbReference>